<dbReference type="GO" id="GO:0009791">
    <property type="term" value="P:post-embryonic development"/>
    <property type="evidence" value="ECO:0007669"/>
    <property type="project" value="UniProtKB-ARBA"/>
</dbReference>
<dbReference type="InterPro" id="IPR000719">
    <property type="entry name" value="Prot_kinase_dom"/>
</dbReference>
<dbReference type="InterPro" id="IPR017441">
    <property type="entry name" value="Protein_kinase_ATP_BS"/>
</dbReference>
<organism evidence="26 27">
    <name type="scientific">Nyssa sinensis</name>
    <dbReference type="NCBI Taxonomy" id="561372"/>
    <lineage>
        <taxon>Eukaryota</taxon>
        <taxon>Viridiplantae</taxon>
        <taxon>Streptophyta</taxon>
        <taxon>Embryophyta</taxon>
        <taxon>Tracheophyta</taxon>
        <taxon>Spermatophyta</taxon>
        <taxon>Magnoliopsida</taxon>
        <taxon>eudicotyledons</taxon>
        <taxon>Gunneridae</taxon>
        <taxon>Pentapetalae</taxon>
        <taxon>asterids</taxon>
        <taxon>Cornales</taxon>
        <taxon>Nyssaceae</taxon>
        <taxon>Nyssa</taxon>
    </lineage>
</organism>
<keyword evidence="6" id="KW-0723">Serine/threonine-protein kinase</keyword>
<feature type="signal peptide" evidence="24">
    <location>
        <begin position="1"/>
        <end position="22"/>
    </location>
</feature>
<keyword evidence="7" id="KW-0597">Phosphoprotein</keyword>
<keyword evidence="17 23" id="KW-0472">Membrane</keyword>
<dbReference type="SMART" id="SM00369">
    <property type="entry name" value="LRR_TYP"/>
    <property type="match status" value="5"/>
</dbReference>
<comment type="similarity">
    <text evidence="3">Belongs to the protein kinase superfamily. Ser/Thr protein kinase family.</text>
</comment>
<dbReference type="GO" id="GO:0005524">
    <property type="term" value="F:ATP binding"/>
    <property type="evidence" value="ECO:0007669"/>
    <property type="project" value="UniProtKB-UniRule"/>
</dbReference>
<accession>A0A5J5BH72</accession>
<dbReference type="FunFam" id="3.80.10.10:FF:000095">
    <property type="entry name" value="LRR receptor-like serine/threonine-protein kinase GSO1"/>
    <property type="match status" value="1"/>
</dbReference>
<evidence type="ECO:0000256" key="24">
    <source>
        <dbReference type="SAM" id="SignalP"/>
    </source>
</evidence>
<dbReference type="InterPro" id="IPR051716">
    <property type="entry name" value="Plant_RL_S/T_kinase"/>
</dbReference>
<keyword evidence="9" id="KW-0808">Transferase</keyword>
<dbReference type="PROSITE" id="PS00107">
    <property type="entry name" value="PROTEIN_KINASE_ATP"/>
    <property type="match status" value="1"/>
</dbReference>
<dbReference type="PANTHER" id="PTHR48053:SF151">
    <property type="entry name" value="OS02G0216000 PROTEIN"/>
    <property type="match status" value="1"/>
</dbReference>
<evidence type="ECO:0000256" key="17">
    <source>
        <dbReference type="ARBA" id="ARBA00023136"/>
    </source>
</evidence>
<dbReference type="InterPro" id="IPR011009">
    <property type="entry name" value="Kinase-like_dom_sf"/>
</dbReference>
<keyword evidence="10 23" id="KW-0812">Transmembrane</keyword>
<dbReference type="Pfam" id="PF00560">
    <property type="entry name" value="LRR_1"/>
    <property type="match status" value="10"/>
</dbReference>
<evidence type="ECO:0000313" key="27">
    <source>
        <dbReference type="Proteomes" id="UP000325577"/>
    </source>
</evidence>
<keyword evidence="12" id="KW-0677">Repeat</keyword>
<dbReference type="SUPFAM" id="SSF52058">
    <property type="entry name" value="L domain-like"/>
    <property type="match status" value="2"/>
</dbReference>
<dbReference type="FunFam" id="3.80.10.10:FF:000233">
    <property type="entry name" value="Leucine-rich repeat receptor-like protein kinase TDR"/>
    <property type="match status" value="1"/>
</dbReference>
<dbReference type="InterPro" id="IPR032675">
    <property type="entry name" value="LRR_dom_sf"/>
</dbReference>
<evidence type="ECO:0000256" key="4">
    <source>
        <dbReference type="ARBA" id="ARBA00012513"/>
    </source>
</evidence>
<gene>
    <name evidence="26" type="ORF">F0562_023158</name>
</gene>
<feature type="transmembrane region" description="Helical" evidence="23">
    <location>
        <begin position="603"/>
        <end position="627"/>
    </location>
</feature>
<dbReference type="InterPro" id="IPR003591">
    <property type="entry name" value="Leu-rich_rpt_typical-subtyp"/>
</dbReference>
<comment type="subcellular location">
    <subcellularLocation>
        <location evidence="1">Cell membrane</location>
        <topology evidence="1">Single-pass membrane protein</topology>
    </subcellularLocation>
    <subcellularLocation>
        <location evidence="2">Membrane</location>
        <topology evidence="2">Single-pass type I membrane protein</topology>
    </subcellularLocation>
</comment>
<dbReference type="InterPro" id="IPR001611">
    <property type="entry name" value="Leu-rich_rpt"/>
</dbReference>
<dbReference type="InterPro" id="IPR013210">
    <property type="entry name" value="LRR_N_plant-typ"/>
</dbReference>
<evidence type="ECO:0000256" key="18">
    <source>
        <dbReference type="ARBA" id="ARBA00023170"/>
    </source>
</evidence>
<proteinExistence type="inferred from homology"/>
<keyword evidence="19" id="KW-0325">Glycoprotein</keyword>
<comment type="catalytic activity">
    <reaction evidence="21">
        <text>L-seryl-[protein] + ATP = O-phospho-L-seryl-[protein] + ADP + H(+)</text>
        <dbReference type="Rhea" id="RHEA:17989"/>
        <dbReference type="Rhea" id="RHEA-COMP:9863"/>
        <dbReference type="Rhea" id="RHEA-COMP:11604"/>
        <dbReference type="ChEBI" id="CHEBI:15378"/>
        <dbReference type="ChEBI" id="CHEBI:29999"/>
        <dbReference type="ChEBI" id="CHEBI:30616"/>
        <dbReference type="ChEBI" id="CHEBI:83421"/>
        <dbReference type="ChEBI" id="CHEBI:456216"/>
        <dbReference type="EC" id="2.7.11.1"/>
    </reaction>
</comment>
<evidence type="ECO:0000256" key="5">
    <source>
        <dbReference type="ARBA" id="ARBA00022475"/>
    </source>
</evidence>
<feature type="binding site" evidence="22">
    <location>
        <position position="696"/>
    </location>
    <ligand>
        <name>ATP</name>
        <dbReference type="ChEBI" id="CHEBI:30616"/>
    </ligand>
</feature>
<sequence>MVFKRTMCLFLLQHLVIISVQALSGHHHPPHYSLDTDKTALLAFKRTISSDPLSTLANWNVTNDVCNFTGVRCNKQRHRVTQLILNSAGLVGLLSPFISNLTRLRHLEIVDNDLFGIIPPEFSSLRHIIHFQLDWNNLHGPIPDSFSLLSNLALLTVTGNNLNGTIPPSFFSNCTLLTNVDLSSNAFSGTIPPEVGNCRGLWNLNLYNNQFTGEIPMSLSNASDMFNLDLEYNHLSGELPSEVVVKFSKVQYFHLSYNNMSSHDGNTDLDPFFTALANCSSLMELQLAGMGLGGRLPTSIGRLGVNFSILFLEENMISGSIPPNLGNLTKLTWLNLTSNLLNGSIPADIGGLLNLERLSLSHNFFTGEIPEAMGQLPHLGLLDLSNNRLSGEIPKSLGNFIRLNYLFLNNNLLSGSIPPSLCRCTDISSLDLSYNRLTGSIPPDISSLREIRIFLNLSHNFLEGPLPLEISKLENVQEMDLSWNNLNGSIFLQISNCIALRVINLSYNSLRGRLPETLGKFKNLEAFDVSGNQLSGPVPISLNNVPTLTFLNLSFNNFGGTIPSGGIFNSVTYLSFLHNKDLCGSVPGVPPCHRKGRYFHSPVFVIVFSIVIFVSVFFSTICCVIGCRRLKEMISSGKAEREGKSPPELIHNFPRITYKELSEATDGFDRQRLLGSGSYGHVYKGVLPDGTHVAVKVLHMQTGNSTKSFNRECQVLKRIRHRNLIRIITACSLPDFKALVLPYMVNGSLDSRLYPHSGTSLASGSSDLSLIQRVNICSDVAEGMAYLHHHSPTRVIHCDLKPSNVLLNDDMTALVSDFGIARLVMTAGVGNAGVVENMGNSTANMLSGSIGYIAPEYGFGSNTSTRGDVYSFGILVLEIVTRKRPTDDMFVEGLSLHKWVKSHYHGRMEKLVDSSLVRALRDQSPEAKKMWEVAIGELIELGILCTQEAPSTRPTMLDAADDLDRLKRYLDGDTTATFASSLGISSSTLGDD</sequence>
<evidence type="ECO:0000256" key="8">
    <source>
        <dbReference type="ARBA" id="ARBA00022614"/>
    </source>
</evidence>
<evidence type="ECO:0000256" key="11">
    <source>
        <dbReference type="ARBA" id="ARBA00022729"/>
    </source>
</evidence>
<dbReference type="CDD" id="cd14066">
    <property type="entry name" value="STKc_IRAK"/>
    <property type="match status" value="1"/>
</dbReference>
<dbReference type="PROSITE" id="PS00108">
    <property type="entry name" value="PROTEIN_KINASE_ST"/>
    <property type="match status" value="1"/>
</dbReference>
<dbReference type="FunFam" id="3.30.200.20:FF:000543">
    <property type="entry name" value="Putative leucine-rich repeat receptor-like serine/threonine-protein kinase"/>
    <property type="match status" value="1"/>
</dbReference>
<evidence type="ECO:0000256" key="6">
    <source>
        <dbReference type="ARBA" id="ARBA00022527"/>
    </source>
</evidence>
<evidence type="ECO:0000256" key="9">
    <source>
        <dbReference type="ARBA" id="ARBA00022679"/>
    </source>
</evidence>
<name>A0A5J5BH72_9ASTE</name>
<dbReference type="GO" id="GO:0051707">
    <property type="term" value="P:response to other organism"/>
    <property type="evidence" value="ECO:0007669"/>
    <property type="project" value="UniProtKB-ARBA"/>
</dbReference>
<dbReference type="GO" id="GO:0004674">
    <property type="term" value="F:protein serine/threonine kinase activity"/>
    <property type="evidence" value="ECO:0007669"/>
    <property type="project" value="UniProtKB-KW"/>
</dbReference>
<dbReference type="SUPFAM" id="SSF56112">
    <property type="entry name" value="Protein kinase-like (PK-like)"/>
    <property type="match status" value="1"/>
</dbReference>
<keyword evidence="27" id="KW-1185">Reference proteome</keyword>
<dbReference type="Gene3D" id="3.30.200.20">
    <property type="entry name" value="Phosphorylase Kinase, domain 1"/>
    <property type="match status" value="1"/>
</dbReference>
<keyword evidence="15 22" id="KW-0067">ATP-binding</keyword>
<evidence type="ECO:0000256" key="20">
    <source>
        <dbReference type="ARBA" id="ARBA00047899"/>
    </source>
</evidence>
<evidence type="ECO:0000256" key="21">
    <source>
        <dbReference type="ARBA" id="ARBA00048679"/>
    </source>
</evidence>
<dbReference type="InterPro" id="IPR001245">
    <property type="entry name" value="Ser-Thr/Tyr_kinase_cat_dom"/>
</dbReference>
<evidence type="ECO:0000256" key="16">
    <source>
        <dbReference type="ARBA" id="ARBA00022989"/>
    </source>
</evidence>
<evidence type="ECO:0000256" key="2">
    <source>
        <dbReference type="ARBA" id="ARBA00004479"/>
    </source>
</evidence>
<evidence type="ECO:0000256" key="13">
    <source>
        <dbReference type="ARBA" id="ARBA00022741"/>
    </source>
</evidence>
<dbReference type="InterPro" id="IPR008271">
    <property type="entry name" value="Ser/Thr_kinase_AS"/>
</dbReference>
<evidence type="ECO:0000256" key="19">
    <source>
        <dbReference type="ARBA" id="ARBA00023180"/>
    </source>
</evidence>
<dbReference type="FunFam" id="1.10.510.10:FF:000358">
    <property type="entry name" value="Putative leucine-rich repeat receptor-like serine/threonine-protein kinase"/>
    <property type="match status" value="1"/>
</dbReference>
<evidence type="ECO:0000259" key="25">
    <source>
        <dbReference type="PROSITE" id="PS50011"/>
    </source>
</evidence>
<dbReference type="Pfam" id="PF08263">
    <property type="entry name" value="LRRNT_2"/>
    <property type="match status" value="1"/>
</dbReference>
<evidence type="ECO:0000256" key="7">
    <source>
        <dbReference type="ARBA" id="ARBA00022553"/>
    </source>
</evidence>
<feature type="domain" description="Protein kinase" evidence="25">
    <location>
        <begin position="668"/>
        <end position="970"/>
    </location>
</feature>
<evidence type="ECO:0000256" key="22">
    <source>
        <dbReference type="PROSITE-ProRule" id="PRU10141"/>
    </source>
</evidence>
<evidence type="ECO:0000256" key="3">
    <source>
        <dbReference type="ARBA" id="ARBA00008684"/>
    </source>
</evidence>
<keyword evidence="11 24" id="KW-0732">Signal</keyword>
<dbReference type="PANTHER" id="PTHR48053">
    <property type="entry name" value="LEUCINE RICH REPEAT FAMILY PROTEIN, EXPRESSED"/>
    <property type="match status" value="1"/>
</dbReference>
<evidence type="ECO:0000256" key="12">
    <source>
        <dbReference type="ARBA" id="ARBA00022737"/>
    </source>
</evidence>
<dbReference type="OrthoDB" id="4062651at2759"/>
<dbReference type="EMBL" id="CM018035">
    <property type="protein sequence ID" value="KAA8542006.1"/>
    <property type="molecule type" value="Genomic_DNA"/>
</dbReference>
<feature type="transmembrane region" description="Helical" evidence="23">
    <location>
        <begin position="724"/>
        <end position="745"/>
    </location>
</feature>
<evidence type="ECO:0000256" key="23">
    <source>
        <dbReference type="SAM" id="Phobius"/>
    </source>
</evidence>
<comment type="catalytic activity">
    <reaction evidence="20">
        <text>L-threonyl-[protein] + ATP = O-phospho-L-threonyl-[protein] + ADP + H(+)</text>
        <dbReference type="Rhea" id="RHEA:46608"/>
        <dbReference type="Rhea" id="RHEA-COMP:11060"/>
        <dbReference type="Rhea" id="RHEA-COMP:11605"/>
        <dbReference type="ChEBI" id="CHEBI:15378"/>
        <dbReference type="ChEBI" id="CHEBI:30013"/>
        <dbReference type="ChEBI" id="CHEBI:30616"/>
        <dbReference type="ChEBI" id="CHEBI:61977"/>
        <dbReference type="ChEBI" id="CHEBI:456216"/>
        <dbReference type="EC" id="2.7.11.1"/>
    </reaction>
</comment>
<keyword evidence="18" id="KW-0675">Receptor</keyword>
<evidence type="ECO:0000256" key="10">
    <source>
        <dbReference type="ARBA" id="ARBA00022692"/>
    </source>
</evidence>
<dbReference type="GO" id="GO:0005886">
    <property type="term" value="C:plasma membrane"/>
    <property type="evidence" value="ECO:0007669"/>
    <property type="project" value="UniProtKB-SubCell"/>
</dbReference>
<dbReference type="Proteomes" id="UP000325577">
    <property type="component" value="Linkage Group LG12"/>
</dbReference>
<evidence type="ECO:0000313" key="26">
    <source>
        <dbReference type="EMBL" id="KAA8542006.1"/>
    </source>
</evidence>
<protein>
    <recommendedName>
        <fullName evidence="4">non-specific serine/threonine protein kinase</fullName>
        <ecNumber evidence="4">2.7.11.1</ecNumber>
    </recommendedName>
</protein>
<dbReference type="AlphaFoldDB" id="A0A5J5BH72"/>
<evidence type="ECO:0000256" key="15">
    <source>
        <dbReference type="ARBA" id="ARBA00022840"/>
    </source>
</evidence>
<dbReference type="GO" id="GO:0006952">
    <property type="term" value="P:defense response"/>
    <property type="evidence" value="ECO:0007669"/>
    <property type="project" value="UniProtKB-ARBA"/>
</dbReference>
<keyword evidence="5" id="KW-1003">Cell membrane</keyword>
<evidence type="ECO:0000256" key="14">
    <source>
        <dbReference type="ARBA" id="ARBA00022777"/>
    </source>
</evidence>
<dbReference type="Gene3D" id="1.10.510.10">
    <property type="entry name" value="Transferase(Phosphotransferase) domain 1"/>
    <property type="match status" value="1"/>
</dbReference>
<keyword evidence="14" id="KW-0418">Kinase</keyword>
<dbReference type="Pfam" id="PF07714">
    <property type="entry name" value="PK_Tyr_Ser-Thr"/>
    <property type="match status" value="1"/>
</dbReference>
<dbReference type="SMART" id="SM00220">
    <property type="entry name" value="S_TKc"/>
    <property type="match status" value="1"/>
</dbReference>
<keyword evidence="8" id="KW-0433">Leucine-rich repeat</keyword>
<reference evidence="26 27" key="1">
    <citation type="submission" date="2019-09" db="EMBL/GenBank/DDBJ databases">
        <title>A chromosome-level genome assembly of the Chinese tupelo Nyssa sinensis.</title>
        <authorList>
            <person name="Yang X."/>
            <person name="Kang M."/>
            <person name="Yang Y."/>
            <person name="Xiong H."/>
            <person name="Wang M."/>
            <person name="Zhang Z."/>
            <person name="Wang Z."/>
            <person name="Wu H."/>
            <person name="Ma T."/>
            <person name="Liu J."/>
            <person name="Xi Z."/>
        </authorList>
    </citation>
    <scope>NUCLEOTIDE SEQUENCE [LARGE SCALE GENOMIC DNA]</scope>
    <source>
        <strain evidence="26">J267</strain>
        <tissue evidence="26">Leaf</tissue>
    </source>
</reference>
<keyword evidence="13 22" id="KW-0547">Nucleotide-binding</keyword>
<evidence type="ECO:0000256" key="1">
    <source>
        <dbReference type="ARBA" id="ARBA00004162"/>
    </source>
</evidence>
<dbReference type="Gene3D" id="3.80.10.10">
    <property type="entry name" value="Ribonuclease Inhibitor"/>
    <property type="match status" value="3"/>
</dbReference>
<dbReference type="EC" id="2.7.11.1" evidence="4"/>
<keyword evidence="16 23" id="KW-1133">Transmembrane helix</keyword>
<feature type="chain" id="PRO_5023931152" description="non-specific serine/threonine protein kinase" evidence="24">
    <location>
        <begin position="23"/>
        <end position="992"/>
    </location>
</feature>
<dbReference type="PROSITE" id="PS50011">
    <property type="entry name" value="PROTEIN_KINASE_DOM"/>
    <property type="match status" value="1"/>
</dbReference>